<reference evidence="2 3" key="1">
    <citation type="submission" date="2024-02" db="EMBL/GenBank/DDBJ databases">
        <title>Deinococcus carri NBRC 110142.</title>
        <authorList>
            <person name="Ichikawa N."/>
            <person name="Katano-Makiyama Y."/>
            <person name="Hidaka K."/>
        </authorList>
    </citation>
    <scope>NUCLEOTIDE SEQUENCE [LARGE SCALE GENOMIC DNA]</scope>
    <source>
        <strain evidence="2 3">NBRC 110142</strain>
    </source>
</reference>
<protein>
    <recommendedName>
        <fullName evidence="1">Aminoglycoside phosphotransferase domain-containing protein</fullName>
    </recommendedName>
</protein>
<evidence type="ECO:0000259" key="1">
    <source>
        <dbReference type="Pfam" id="PF01636"/>
    </source>
</evidence>
<dbReference type="InterPro" id="IPR011009">
    <property type="entry name" value="Kinase-like_dom_sf"/>
</dbReference>
<keyword evidence="3" id="KW-1185">Reference proteome</keyword>
<evidence type="ECO:0000313" key="2">
    <source>
        <dbReference type="EMBL" id="GAA5511877.1"/>
    </source>
</evidence>
<proteinExistence type="predicted"/>
<dbReference type="SUPFAM" id="SSF56112">
    <property type="entry name" value="Protein kinase-like (PK-like)"/>
    <property type="match status" value="1"/>
</dbReference>
<dbReference type="Gene3D" id="3.90.1200.10">
    <property type="match status" value="1"/>
</dbReference>
<dbReference type="RefSeq" id="WP_345460623.1">
    <property type="nucleotide sequence ID" value="NZ_BAABRP010000001.1"/>
</dbReference>
<dbReference type="InterPro" id="IPR002575">
    <property type="entry name" value="Aminoglycoside_PTrfase"/>
</dbReference>
<comment type="caution">
    <text evidence="2">The sequence shown here is derived from an EMBL/GenBank/DDBJ whole genome shotgun (WGS) entry which is preliminary data.</text>
</comment>
<feature type="domain" description="Aminoglycoside phosphotransferase" evidence="1">
    <location>
        <begin position="15"/>
        <end position="215"/>
    </location>
</feature>
<accession>A0ABP9W3F9</accession>
<dbReference type="EMBL" id="BAABRP010000001">
    <property type="protein sequence ID" value="GAA5511877.1"/>
    <property type="molecule type" value="Genomic_DNA"/>
</dbReference>
<name>A0ABP9W3F9_9DEIO</name>
<organism evidence="2 3">
    <name type="scientific">Deinococcus carri</name>
    <dbReference type="NCBI Taxonomy" id="1211323"/>
    <lineage>
        <taxon>Bacteria</taxon>
        <taxon>Thermotogati</taxon>
        <taxon>Deinococcota</taxon>
        <taxon>Deinococci</taxon>
        <taxon>Deinococcales</taxon>
        <taxon>Deinococcaceae</taxon>
        <taxon>Deinococcus</taxon>
    </lineage>
</organism>
<dbReference type="Proteomes" id="UP001401887">
    <property type="component" value="Unassembled WGS sequence"/>
</dbReference>
<sequence length="259" mass="29658">MLEVGESIGWNHGEAQVYAARWKGRPAVLKRHAKRHKYAREIYGYFTWPGFLPRLLFADAERLELVLERVEGECALALLQTEEMYRAAGAALRRLHDAAPLPLAFDDGRADLRRLVESFIPRAAGLLDEGQVSRVEGMTRELLAAPFPPTVLRHGDYTARNWLWDGARLTVIDTEHARPGPAVLDIAKLDNKVLWQRPELRRAFQQGYGREWSAGEQHFLHVIRHFDALTLAVWCHEHQDRAGFEQMRDALARLLSQAR</sequence>
<evidence type="ECO:0000313" key="3">
    <source>
        <dbReference type="Proteomes" id="UP001401887"/>
    </source>
</evidence>
<dbReference type="Pfam" id="PF01636">
    <property type="entry name" value="APH"/>
    <property type="match status" value="1"/>
</dbReference>
<gene>
    <name evidence="2" type="ORF">Dcar01_00591</name>
</gene>